<proteinExistence type="predicted"/>
<organism evidence="2 3">
    <name type="scientific">Sediminibacillus albus</name>
    <dbReference type="NCBI Taxonomy" id="407036"/>
    <lineage>
        <taxon>Bacteria</taxon>
        <taxon>Bacillati</taxon>
        <taxon>Bacillota</taxon>
        <taxon>Bacilli</taxon>
        <taxon>Bacillales</taxon>
        <taxon>Bacillaceae</taxon>
        <taxon>Sediminibacillus</taxon>
    </lineage>
</organism>
<keyword evidence="3" id="KW-1185">Reference proteome</keyword>
<accession>A0A1G8YXJ3</accession>
<dbReference type="STRING" id="407036.SAMN05216243_1868"/>
<dbReference type="InterPro" id="IPR013766">
    <property type="entry name" value="Thioredoxin_domain"/>
</dbReference>
<dbReference type="InterPro" id="IPR036249">
    <property type="entry name" value="Thioredoxin-like_sf"/>
</dbReference>
<sequence>MKHITTPDLEGMKNGLVFIHTPFCGTCQLARKMLLTVESMEENNLFYDMNASLYPNYMQDNQIESVPCLLIFHEGEIKEKVYAFQSVTNIYLKIGAYNQTSRLFPEK</sequence>
<dbReference type="SUPFAM" id="SSF52833">
    <property type="entry name" value="Thioredoxin-like"/>
    <property type="match status" value="1"/>
</dbReference>
<gene>
    <name evidence="2" type="ORF">SAMN05216243_1868</name>
</gene>
<evidence type="ECO:0000313" key="2">
    <source>
        <dbReference type="EMBL" id="SDK07134.1"/>
    </source>
</evidence>
<dbReference type="Pfam" id="PF00085">
    <property type="entry name" value="Thioredoxin"/>
    <property type="match status" value="1"/>
</dbReference>
<dbReference type="Proteomes" id="UP000198694">
    <property type="component" value="Unassembled WGS sequence"/>
</dbReference>
<feature type="domain" description="Thioredoxin" evidence="1">
    <location>
        <begin position="15"/>
        <end position="83"/>
    </location>
</feature>
<dbReference type="CDD" id="cd02947">
    <property type="entry name" value="TRX_family"/>
    <property type="match status" value="1"/>
</dbReference>
<dbReference type="EMBL" id="FNFL01000002">
    <property type="protein sequence ID" value="SDK07134.1"/>
    <property type="molecule type" value="Genomic_DNA"/>
</dbReference>
<name>A0A1G8YXJ3_9BACI</name>
<dbReference type="AlphaFoldDB" id="A0A1G8YXJ3"/>
<evidence type="ECO:0000259" key="1">
    <source>
        <dbReference type="Pfam" id="PF00085"/>
    </source>
</evidence>
<dbReference type="Gene3D" id="3.40.30.10">
    <property type="entry name" value="Glutaredoxin"/>
    <property type="match status" value="1"/>
</dbReference>
<reference evidence="2 3" key="1">
    <citation type="submission" date="2016-10" db="EMBL/GenBank/DDBJ databases">
        <authorList>
            <person name="de Groot N.N."/>
        </authorList>
    </citation>
    <scope>NUCLEOTIDE SEQUENCE [LARGE SCALE GENOMIC DNA]</scope>
    <source>
        <strain evidence="2 3">CGMCC 1.6502</strain>
    </source>
</reference>
<protein>
    <submittedName>
        <fullName evidence="2">Thioredoxin</fullName>
    </submittedName>
</protein>
<dbReference type="RefSeq" id="WP_093213312.1">
    <property type="nucleotide sequence ID" value="NZ_FNFL01000002.1"/>
</dbReference>
<dbReference type="OrthoDB" id="5784238at2"/>
<evidence type="ECO:0000313" key="3">
    <source>
        <dbReference type="Proteomes" id="UP000198694"/>
    </source>
</evidence>